<protein>
    <submittedName>
        <fullName evidence="1">Uncharacterized protein</fullName>
    </submittedName>
</protein>
<sequence>MRLLCSWRKHVVSTKLETKLPGATSFRSGSICTSEQTWLGRKTEKGGIIGVVAATHSTIDSLLAILNLKDEGAKATNAGFAMLIWLRLNLEDGITAPEGVVAFEKRLKERKETDAARVIRLGHNHATIIAEKKSGYKRLTGIECFAGTPWYFAFKDIIERRPVHRDLRHAILARAHLP</sequence>
<name>A0A9W7C5E1_9STRA</name>
<comment type="caution">
    <text evidence="1">The sequence shown here is derived from an EMBL/GenBank/DDBJ whole genome shotgun (WGS) entry which is preliminary data.</text>
</comment>
<dbReference type="EMBL" id="BRXX01000279">
    <property type="protein sequence ID" value="GMI02217.1"/>
    <property type="molecule type" value="Genomic_DNA"/>
</dbReference>
<organism evidence="1 2">
    <name type="scientific">Triparma verrucosa</name>
    <dbReference type="NCBI Taxonomy" id="1606542"/>
    <lineage>
        <taxon>Eukaryota</taxon>
        <taxon>Sar</taxon>
        <taxon>Stramenopiles</taxon>
        <taxon>Ochrophyta</taxon>
        <taxon>Bolidophyceae</taxon>
        <taxon>Parmales</taxon>
        <taxon>Triparmaceae</taxon>
        <taxon>Triparma</taxon>
    </lineage>
</organism>
<dbReference type="AlphaFoldDB" id="A0A9W7C5E1"/>
<proteinExistence type="predicted"/>
<accession>A0A9W7C5E1</accession>
<reference evidence="2" key="1">
    <citation type="journal article" date="2023" name="Commun. Biol.">
        <title>Genome analysis of Parmales, the sister group of diatoms, reveals the evolutionary specialization of diatoms from phago-mixotrophs to photoautotrophs.</title>
        <authorList>
            <person name="Ban H."/>
            <person name="Sato S."/>
            <person name="Yoshikawa S."/>
            <person name="Yamada K."/>
            <person name="Nakamura Y."/>
            <person name="Ichinomiya M."/>
            <person name="Sato N."/>
            <person name="Blanc-Mathieu R."/>
            <person name="Endo H."/>
            <person name="Kuwata A."/>
            <person name="Ogata H."/>
        </authorList>
    </citation>
    <scope>NUCLEOTIDE SEQUENCE [LARGE SCALE GENOMIC DNA]</scope>
    <source>
        <strain evidence="2">NIES 3699</strain>
    </source>
</reference>
<gene>
    <name evidence="1" type="ORF">TrVE_jg7885</name>
</gene>
<keyword evidence="2" id="KW-1185">Reference proteome</keyword>
<evidence type="ECO:0000313" key="1">
    <source>
        <dbReference type="EMBL" id="GMI02217.1"/>
    </source>
</evidence>
<evidence type="ECO:0000313" key="2">
    <source>
        <dbReference type="Proteomes" id="UP001165160"/>
    </source>
</evidence>
<dbReference type="Proteomes" id="UP001165160">
    <property type="component" value="Unassembled WGS sequence"/>
</dbReference>